<evidence type="ECO:0000313" key="8">
    <source>
        <dbReference type="EMBL" id="PTQ57300.1"/>
    </source>
</evidence>
<dbReference type="Pfam" id="PF00994">
    <property type="entry name" value="MoCF_biosynth"/>
    <property type="match status" value="1"/>
</dbReference>
<protein>
    <recommendedName>
        <fullName evidence="4 6">Molybdenum cofactor biosynthesis protein B</fullName>
    </recommendedName>
</protein>
<dbReference type="Gene3D" id="3.40.980.10">
    <property type="entry name" value="MoaB/Mog-like domain"/>
    <property type="match status" value="1"/>
</dbReference>
<comment type="pathway">
    <text evidence="2 6">Cofactor biosynthesis; molybdopterin biosynthesis.</text>
</comment>
<comment type="caution">
    <text evidence="8">The sequence shown here is derived from an EMBL/GenBank/DDBJ whole genome shotgun (WGS) entry which is preliminary data.</text>
</comment>
<dbReference type="AlphaFoldDB" id="A0A2R6Y3P0"/>
<dbReference type="PIRSF" id="PIRSF006443">
    <property type="entry name" value="MoaB"/>
    <property type="match status" value="1"/>
</dbReference>
<evidence type="ECO:0000256" key="6">
    <source>
        <dbReference type="PIRNR" id="PIRNR006443"/>
    </source>
</evidence>
<dbReference type="UniPathway" id="UPA00344"/>
<evidence type="ECO:0000256" key="4">
    <source>
        <dbReference type="ARBA" id="ARBA00015262"/>
    </source>
</evidence>
<dbReference type="GO" id="GO:0006777">
    <property type="term" value="P:Mo-molybdopterin cofactor biosynthetic process"/>
    <property type="evidence" value="ECO:0007669"/>
    <property type="project" value="UniProtKB-UniRule"/>
</dbReference>
<dbReference type="GO" id="GO:0005829">
    <property type="term" value="C:cytosol"/>
    <property type="evidence" value="ECO:0007669"/>
    <property type="project" value="TreeGrafter"/>
</dbReference>
<name>A0A2R6Y3P0_9BACL</name>
<dbReference type="SMART" id="SM00852">
    <property type="entry name" value="MoCF_biosynth"/>
    <property type="match status" value="1"/>
</dbReference>
<dbReference type="PANTHER" id="PTHR43232:SF2">
    <property type="entry name" value="MOLYBDENUM COFACTOR BIOSYNTHESIS PROTEIN B"/>
    <property type="match status" value="1"/>
</dbReference>
<evidence type="ECO:0000256" key="1">
    <source>
        <dbReference type="ARBA" id="ARBA00003487"/>
    </source>
</evidence>
<dbReference type="PROSITE" id="PS01078">
    <property type="entry name" value="MOCF_BIOSYNTHESIS_1"/>
    <property type="match status" value="1"/>
</dbReference>
<evidence type="ECO:0000256" key="3">
    <source>
        <dbReference type="ARBA" id="ARBA00006112"/>
    </source>
</evidence>
<dbReference type="Proteomes" id="UP000244338">
    <property type="component" value="Unassembled WGS sequence"/>
</dbReference>
<evidence type="ECO:0000256" key="5">
    <source>
        <dbReference type="ARBA" id="ARBA00023150"/>
    </source>
</evidence>
<evidence type="ECO:0000256" key="2">
    <source>
        <dbReference type="ARBA" id="ARBA00005046"/>
    </source>
</evidence>
<organism evidence="8 9">
    <name type="scientific">Candidatus Carbonibacillus altaicus</name>
    <dbReference type="NCBI Taxonomy" id="2163959"/>
    <lineage>
        <taxon>Bacteria</taxon>
        <taxon>Bacillati</taxon>
        <taxon>Bacillota</taxon>
        <taxon>Bacilli</taxon>
        <taxon>Bacillales</taxon>
        <taxon>Candidatus Carbonibacillus</taxon>
    </lineage>
</organism>
<comment type="similarity">
    <text evidence="3 6">Belongs to the MoaB/Mog family.</text>
</comment>
<evidence type="ECO:0000259" key="7">
    <source>
        <dbReference type="SMART" id="SM00852"/>
    </source>
</evidence>
<dbReference type="NCBIfam" id="TIGR00177">
    <property type="entry name" value="molyb_syn"/>
    <property type="match status" value="1"/>
</dbReference>
<reference evidence="9" key="1">
    <citation type="journal article" date="2018" name="Sci. Rep.">
        <title>Lignite coal burning seam in the remote Altai Mountains harbors a hydrogen-driven thermophilic microbial community.</title>
        <authorList>
            <person name="Kadnikov V.V."/>
            <person name="Mardanov A.V."/>
            <person name="Ivasenko D.A."/>
            <person name="Antsiferov D.V."/>
            <person name="Beletsky A.V."/>
            <person name="Karnachuk O.V."/>
            <person name="Ravin N.V."/>
        </authorList>
    </citation>
    <scope>NUCLEOTIDE SEQUENCE [LARGE SCALE GENOMIC DNA]</scope>
</reference>
<evidence type="ECO:0000313" key="9">
    <source>
        <dbReference type="Proteomes" id="UP000244338"/>
    </source>
</evidence>
<dbReference type="EMBL" id="PEBX01000009">
    <property type="protein sequence ID" value="PTQ57300.1"/>
    <property type="molecule type" value="Genomic_DNA"/>
</dbReference>
<sequence length="177" mass="19440">MGQSDCHRHSDLKAHVSILTISDTRTIDTDESGRLIREKLESAGHTVVDYRITTDDTEAIREVLVHFLDDASTDAIVTNGGTGISPRDQTVEVVSRLLDKTLDGFGELFRFLSYEEIGSSAMMSRAIGGIARGKPVFALPGSKAAVRLGMERLILPELPHLLYELQKHAARPHKPHG</sequence>
<accession>A0A2R6Y3P0</accession>
<dbReference type="CDD" id="cd00886">
    <property type="entry name" value="MogA_MoaB"/>
    <property type="match status" value="1"/>
</dbReference>
<dbReference type="InterPro" id="IPR012245">
    <property type="entry name" value="MoaB"/>
</dbReference>
<dbReference type="InterPro" id="IPR036425">
    <property type="entry name" value="MoaB/Mog-like_dom_sf"/>
</dbReference>
<keyword evidence="5 6" id="KW-0501">Molybdenum cofactor biosynthesis</keyword>
<comment type="function">
    <text evidence="1 6">May be involved in the biosynthesis of molybdopterin.</text>
</comment>
<proteinExistence type="inferred from homology"/>
<dbReference type="PANTHER" id="PTHR43232">
    <property type="entry name" value="MOLYBDENUM COFACTOR BIOSYNTHESIS PROTEIN B"/>
    <property type="match status" value="1"/>
</dbReference>
<dbReference type="FunFam" id="3.40.980.10:FF:000006">
    <property type="entry name" value="Molybdenum cofactor biosynthesis protein B"/>
    <property type="match status" value="1"/>
</dbReference>
<dbReference type="SUPFAM" id="SSF53218">
    <property type="entry name" value="Molybdenum cofactor biosynthesis proteins"/>
    <property type="match status" value="1"/>
</dbReference>
<dbReference type="InterPro" id="IPR008284">
    <property type="entry name" value="MoCF_biosynth_CS"/>
</dbReference>
<dbReference type="InterPro" id="IPR001453">
    <property type="entry name" value="MoaB/Mog_dom"/>
</dbReference>
<gene>
    <name evidence="8" type="ORF">BSOLF_1851</name>
</gene>
<feature type="domain" description="MoaB/Mog" evidence="7">
    <location>
        <begin position="17"/>
        <end position="161"/>
    </location>
</feature>